<dbReference type="Proteomes" id="UP001148662">
    <property type="component" value="Unassembled WGS sequence"/>
</dbReference>
<keyword evidence="2" id="KW-1185">Reference proteome</keyword>
<reference evidence="1" key="1">
    <citation type="submission" date="2022-07" db="EMBL/GenBank/DDBJ databases">
        <title>Genome Sequence of Phlebia brevispora.</title>
        <authorList>
            <person name="Buettner E."/>
        </authorList>
    </citation>
    <scope>NUCLEOTIDE SEQUENCE</scope>
    <source>
        <strain evidence="1">MPL23</strain>
    </source>
</reference>
<protein>
    <submittedName>
        <fullName evidence="1">Uncharacterized protein</fullName>
    </submittedName>
</protein>
<proteinExistence type="predicted"/>
<gene>
    <name evidence="1" type="ORF">NM688_g9419</name>
</gene>
<dbReference type="EMBL" id="JANHOG010002945">
    <property type="protein sequence ID" value="KAJ3518570.1"/>
    <property type="molecule type" value="Genomic_DNA"/>
</dbReference>
<name>A0ACC1RFW6_9APHY</name>
<organism evidence="1 2">
    <name type="scientific">Phlebia brevispora</name>
    <dbReference type="NCBI Taxonomy" id="194682"/>
    <lineage>
        <taxon>Eukaryota</taxon>
        <taxon>Fungi</taxon>
        <taxon>Dikarya</taxon>
        <taxon>Basidiomycota</taxon>
        <taxon>Agaricomycotina</taxon>
        <taxon>Agaricomycetes</taxon>
        <taxon>Polyporales</taxon>
        <taxon>Meruliaceae</taxon>
        <taxon>Phlebia</taxon>
    </lineage>
</organism>
<evidence type="ECO:0000313" key="1">
    <source>
        <dbReference type="EMBL" id="KAJ3518570.1"/>
    </source>
</evidence>
<comment type="caution">
    <text evidence="1">The sequence shown here is derived from an EMBL/GenBank/DDBJ whole genome shotgun (WGS) entry which is preliminary data.</text>
</comment>
<accession>A0ACC1RFW6</accession>
<evidence type="ECO:0000313" key="2">
    <source>
        <dbReference type="Proteomes" id="UP001148662"/>
    </source>
</evidence>
<sequence length="75" mass="7697">MFISFLAFGLSATYVFAAGPVGGEGHAGGAFEDGGDTLVSAMMMMVGNDNKVYILDKSENNSATINGHPAMAAHI</sequence>